<reference evidence="1" key="1">
    <citation type="submission" date="2018-05" db="EMBL/GenBank/DDBJ databases">
        <authorList>
            <person name="Lanie J.A."/>
            <person name="Ng W.-L."/>
            <person name="Kazmierczak K.M."/>
            <person name="Andrzejewski T.M."/>
            <person name="Davidsen T.M."/>
            <person name="Wayne K.J."/>
            <person name="Tettelin H."/>
            <person name="Glass J.I."/>
            <person name="Rusch D."/>
            <person name="Podicherti R."/>
            <person name="Tsui H.-C.T."/>
            <person name="Winkler M.E."/>
        </authorList>
    </citation>
    <scope>NUCLEOTIDE SEQUENCE</scope>
</reference>
<evidence type="ECO:0000313" key="1">
    <source>
        <dbReference type="EMBL" id="SVA65996.1"/>
    </source>
</evidence>
<dbReference type="AlphaFoldDB" id="A0A381XMK2"/>
<protein>
    <submittedName>
        <fullName evidence="1">Uncharacterized protein</fullName>
    </submittedName>
</protein>
<dbReference type="EMBL" id="UINC01015722">
    <property type="protein sequence ID" value="SVA65996.1"/>
    <property type="molecule type" value="Genomic_DNA"/>
</dbReference>
<name>A0A381XMK2_9ZZZZ</name>
<accession>A0A381XMK2</accession>
<proteinExistence type="predicted"/>
<feature type="non-terminal residue" evidence="1">
    <location>
        <position position="53"/>
    </location>
</feature>
<gene>
    <name evidence="1" type="ORF">METZ01_LOCUS118850</name>
</gene>
<organism evidence="1">
    <name type="scientific">marine metagenome</name>
    <dbReference type="NCBI Taxonomy" id="408172"/>
    <lineage>
        <taxon>unclassified sequences</taxon>
        <taxon>metagenomes</taxon>
        <taxon>ecological metagenomes</taxon>
    </lineage>
</organism>
<sequence>MALTAFGTQIPLMAIGKNGKQSSRRSRWETDRIVVLIKLNGGNDGLNTIVPTQ</sequence>